<comment type="caution">
    <text evidence="15">The sequence shown here is derived from an EMBL/GenBank/DDBJ whole genome shotgun (WGS) entry which is preliminary data.</text>
</comment>
<dbReference type="InterPro" id="IPR021109">
    <property type="entry name" value="Peptidase_aspartic_dom_sf"/>
</dbReference>
<feature type="domain" description="Peptidase A1" evidence="14">
    <location>
        <begin position="68"/>
        <end position="390"/>
    </location>
</feature>
<keyword evidence="3" id="KW-0336">GPI-anchor</keyword>
<evidence type="ECO:0000256" key="8">
    <source>
        <dbReference type="ARBA" id="ARBA00023288"/>
    </source>
</evidence>
<dbReference type="GO" id="GO:0098552">
    <property type="term" value="C:side of membrane"/>
    <property type="evidence" value="ECO:0007669"/>
    <property type="project" value="UniProtKB-KW"/>
</dbReference>
<evidence type="ECO:0000256" key="9">
    <source>
        <dbReference type="ARBA" id="ARBA00067536"/>
    </source>
</evidence>
<evidence type="ECO:0000313" key="15">
    <source>
        <dbReference type="EMBL" id="KAF4243518.1"/>
    </source>
</evidence>
<keyword evidence="6 12" id="KW-0064">Aspartyl protease</keyword>
<name>A0A8H4HE18_9EURO</name>
<evidence type="ECO:0000256" key="1">
    <source>
        <dbReference type="ARBA" id="ARBA00004609"/>
    </source>
</evidence>
<evidence type="ECO:0000313" key="16">
    <source>
        <dbReference type="Proteomes" id="UP000653565"/>
    </source>
</evidence>
<evidence type="ECO:0000256" key="2">
    <source>
        <dbReference type="ARBA" id="ARBA00007447"/>
    </source>
</evidence>
<keyword evidence="4 12" id="KW-0645">Protease</keyword>
<evidence type="ECO:0000256" key="4">
    <source>
        <dbReference type="ARBA" id="ARBA00022670"/>
    </source>
</evidence>
<keyword evidence="16" id="KW-1185">Reference proteome</keyword>
<dbReference type="PANTHER" id="PTHR47966">
    <property type="entry name" value="BETA-SITE APP-CLEAVING ENZYME, ISOFORM A-RELATED"/>
    <property type="match status" value="1"/>
</dbReference>
<keyword evidence="5 13" id="KW-0732">Signal</keyword>
<dbReference type="PROSITE" id="PS00141">
    <property type="entry name" value="ASP_PROTEASE"/>
    <property type="match status" value="2"/>
</dbReference>
<evidence type="ECO:0000256" key="13">
    <source>
        <dbReference type="SAM" id="SignalP"/>
    </source>
</evidence>
<dbReference type="PANTHER" id="PTHR47966:SF65">
    <property type="entry name" value="ASPARTIC-TYPE ENDOPEPTIDASE"/>
    <property type="match status" value="1"/>
</dbReference>
<dbReference type="AlphaFoldDB" id="A0A8H4HE18"/>
<comment type="similarity">
    <text evidence="2 12">Belongs to the peptidase A1 family.</text>
</comment>
<dbReference type="SUPFAM" id="SSF50630">
    <property type="entry name" value="Acid proteases"/>
    <property type="match status" value="1"/>
</dbReference>
<evidence type="ECO:0000256" key="5">
    <source>
        <dbReference type="ARBA" id="ARBA00022729"/>
    </source>
</evidence>
<dbReference type="Gene3D" id="2.40.70.10">
    <property type="entry name" value="Acid Proteases"/>
    <property type="match status" value="2"/>
</dbReference>
<feature type="active site" evidence="11">
    <location>
        <position position="86"/>
    </location>
</feature>
<evidence type="ECO:0000256" key="7">
    <source>
        <dbReference type="ARBA" id="ARBA00022801"/>
    </source>
</evidence>
<dbReference type="PROSITE" id="PS51767">
    <property type="entry name" value="PEPTIDASE_A1"/>
    <property type="match status" value="1"/>
</dbReference>
<evidence type="ECO:0000256" key="12">
    <source>
        <dbReference type="RuleBase" id="RU000454"/>
    </source>
</evidence>
<dbReference type="InterPro" id="IPR001461">
    <property type="entry name" value="Aspartic_peptidase_A1"/>
</dbReference>
<dbReference type="InterPro" id="IPR033121">
    <property type="entry name" value="PEPTIDASE_A1"/>
</dbReference>
<dbReference type="EMBL" id="JAAAPX010000011">
    <property type="protein sequence ID" value="KAF4243518.1"/>
    <property type="molecule type" value="Genomic_DNA"/>
</dbReference>
<reference evidence="15" key="1">
    <citation type="journal article" date="2020" name="bioRxiv">
        <title>Genomic and phenotypic heterogeneity of clinical isolates of the human pathogens Aspergillus fumigatus, Aspergillus lentulus and Aspergillus fumigatiaffinis.</title>
        <authorList>
            <person name="dos Santos R.A.C."/>
            <person name="Steenwyk J.L."/>
            <person name="Rivero-Menendez O."/>
            <person name="Mead M.E."/>
            <person name="Silva L.P."/>
            <person name="Bastos R.W."/>
            <person name="Alastruey-Izquierdo A."/>
            <person name="Goldman G.H."/>
            <person name="Rokas A."/>
        </authorList>
    </citation>
    <scope>NUCLEOTIDE SEQUENCE</scope>
    <source>
        <strain evidence="15">CNM-CM6805</strain>
    </source>
</reference>
<dbReference type="Pfam" id="PF00026">
    <property type="entry name" value="Asp"/>
    <property type="match status" value="1"/>
</dbReference>
<reference evidence="15" key="2">
    <citation type="submission" date="2020-04" db="EMBL/GenBank/DDBJ databases">
        <authorList>
            <person name="Santos R.A.C."/>
            <person name="Steenwyk J.L."/>
            <person name="Rivero-Menendez O."/>
            <person name="Mead M.E."/>
            <person name="Silva L.P."/>
            <person name="Bastos R.W."/>
            <person name="Alastruey-Izquierdo A."/>
            <person name="Goldman G.H."/>
            <person name="Rokas A."/>
        </authorList>
    </citation>
    <scope>NUCLEOTIDE SEQUENCE</scope>
    <source>
        <strain evidence="15">CNM-CM6805</strain>
    </source>
</reference>
<feature type="signal peptide" evidence="13">
    <location>
        <begin position="1"/>
        <end position="18"/>
    </location>
</feature>
<dbReference type="InterPro" id="IPR001969">
    <property type="entry name" value="Aspartic_peptidase_AS"/>
</dbReference>
<sequence length="468" mass="50845">MRKGLLSLLFFGIETSNAALVKGDSPAVVELRFNRQRNDDVLKIHRAASRRDSILSEGILNEDAMTLYTVNVTVGTSEQEIAVVLDTGSSDTWFNIPSSSFCQNMENNCERYGIYDNSSSRTYTFLNHEFNITYKDGTKATGDYVKDTIQLGGVMLSQFQFGIAEESTSNRGTLGLGFPALEATRTEYPNFPQALVQAGHIKSATYSLWMEDVTSHSGTILFGGVNRAKYLGQLQTIPLQPTGGVYTFLRVILTGLALQQRGSNTTKYPDTEFPLLVTIDSGTSVTYLPKSLTTKIYSSLGVSHNTEYNVPVLPCSVKDRDFSLTFDFSGIRIDVSIHELVLNGIDMDGDTVLCVFGIYTSTSEIPVLGDTFLRSTYAVFDLANCEISMANTNLINGEDAILEIGTGKDAVPGATPVPSPATTAVNMPIAVPLTTGRERNHSSIAVNVQMDVKLLFAGLVVSLMSASL</sequence>
<dbReference type="Proteomes" id="UP000653565">
    <property type="component" value="Unassembled WGS sequence"/>
</dbReference>
<accession>A0A8H4HE18</accession>
<evidence type="ECO:0000256" key="11">
    <source>
        <dbReference type="PIRSR" id="PIRSR601461-1"/>
    </source>
</evidence>
<keyword evidence="8" id="KW-0449">Lipoprotein</keyword>
<dbReference type="PRINTS" id="PR00792">
    <property type="entry name" value="PEPSIN"/>
</dbReference>
<dbReference type="InterPro" id="IPR033876">
    <property type="entry name" value="SAP-like"/>
</dbReference>
<dbReference type="FunFam" id="2.40.70.10:FF:000011">
    <property type="entry name" value="Aspartic protease"/>
    <property type="match status" value="1"/>
</dbReference>
<evidence type="ECO:0000256" key="6">
    <source>
        <dbReference type="ARBA" id="ARBA00022750"/>
    </source>
</evidence>
<dbReference type="GO" id="GO:0005886">
    <property type="term" value="C:plasma membrane"/>
    <property type="evidence" value="ECO:0007669"/>
    <property type="project" value="UniProtKB-SubCell"/>
</dbReference>
<keyword evidence="3" id="KW-0325">Glycoprotein</keyword>
<dbReference type="GO" id="GO:0006508">
    <property type="term" value="P:proteolysis"/>
    <property type="evidence" value="ECO:0007669"/>
    <property type="project" value="UniProtKB-KW"/>
</dbReference>
<comment type="subcellular location">
    <subcellularLocation>
        <location evidence="1">Cell membrane</location>
        <topology evidence="1">Lipid-anchor</topology>
        <topology evidence="1">GPI-anchor</topology>
    </subcellularLocation>
</comment>
<evidence type="ECO:0000256" key="3">
    <source>
        <dbReference type="ARBA" id="ARBA00022622"/>
    </source>
</evidence>
<feature type="active site" evidence="11">
    <location>
        <position position="280"/>
    </location>
</feature>
<evidence type="ECO:0000259" key="14">
    <source>
        <dbReference type="PROSITE" id="PS51767"/>
    </source>
</evidence>
<protein>
    <recommendedName>
        <fullName evidence="10">Probable aspartic-type endopeptidase OPSB</fullName>
    </recommendedName>
    <alternativeName>
        <fullName evidence="9">Probable aspartic-type endopeptidase opsB</fullName>
    </alternativeName>
</protein>
<evidence type="ECO:0000256" key="10">
    <source>
        <dbReference type="ARBA" id="ARBA00068059"/>
    </source>
</evidence>
<gene>
    <name evidence="15" type="ORF">CNMCM6805_000912</name>
</gene>
<organism evidence="15 16">
    <name type="scientific">Aspergillus fumigatiaffinis</name>
    <dbReference type="NCBI Taxonomy" id="340414"/>
    <lineage>
        <taxon>Eukaryota</taxon>
        <taxon>Fungi</taxon>
        <taxon>Dikarya</taxon>
        <taxon>Ascomycota</taxon>
        <taxon>Pezizomycotina</taxon>
        <taxon>Eurotiomycetes</taxon>
        <taxon>Eurotiomycetidae</taxon>
        <taxon>Eurotiales</taxon>
        <taxon>Aspergillaceae</taxon>
        <taxon>Aspergillus</taxon>
        <taxon>Aspergillus subgen. Fumigati</taxon>
    </lineage>
</organism>
<keyword evidence="3" id="KW-0472">Membrane</keyword>
<dbReference type="GO" id="GO:0004190">
    <property type="term" value="F:aspartic-type endopeptidase activity"/>
    <property type="evidence" value="ECO:0007669"/>
    <property type="project" value="UniProtKB-KW"/>
</dbReference>
<feature type="chain" id="PRO_5034808660" description="Probable aspartic-type endopeptidase OPSB" evidence="13">
    <location>
        <begin position="19"/>
        <end position="468"/>
    </location>
</feature>
<proteinExistence type="inferred from homology"/>
<dbReference type="CDD" id="cd05474">
    <property type="entry name" value="SAP_like"/>
    <property type="match status" value="1"/>
</dbReference>
<keyword evidence="7 12" id="KW-0378">Hydrolase</keyword>